<evidence type="ECO:0000259" key="2">
    <source>
        <dbReference type="Pfam" id="PF12331"/>
    </source>
</evidence>
<dbReference type="InterPro" id="IPR048380">
    <property type="entry name" value="Rad26-like_N"/>
</dbReference>
<feature type="compositionally biased region" description="Acidic residues" evidence="1">
    <location>
        <begin position="48"/>
        <end position="67"/>
    </location>
</feature>
<feature type="region of interest" description="Disordered" evidence="1">
    <location>
        <begin position="33"/>
        <end position="125"/>
    </location>
</feature>
<protein>
    <recommendedName>
        <fullName evidence="7">DNA repair protein Rad26</fullName>
    </recommendedName>
</protein>
<feature type="domain" description="Rad26-like N-terminal" evidence="4">
    <location>
        <begin position="341"/>
        <end position="386"/>
    </location>
</feature>
<dbReference type="InterPro" id="IPR048379">
    <property type="entry name" value="Rad26-like_C"/>
</dbReference>
<dbReference type="EMBL" id="ML977566">
    <property type="protein sequence ID" value="KAF2004764.1"/>
    <property type="molecule type" value="Genomic_DNA"/>
</dbReference>
<keyword evidence="6" id="KW-1185">Reference proteome</keyword>
<feature type="compositionally biased region" description="Low complexity" evidence="1">
    <location>
        <begin position="92"/>
        <end position="103"/>
    </location>
</feature>
<dbReference type="Pfam" id="PF21048">
    <property type="entry name" value="Rad26-like_N"/>
    <property type="match status" value="1"/>
</dbReference>
<evidence type="ECO:0000313" key="6">
    <source>
        <dbReference type="Proteomes" id="UP000799779"/>
    </source>
</evidence>
<evidence type="ECO:0000313" key="5">
    <source>
        <dbReference type="EMBL" id="KAF2004764.1"/>
    </source>
</evidence>
<feature type="compositionally biased region" description="Basic and acidic residues" evidence="1">
    <location>
        <begin position="214"/>
        <end position="226"/>
    </location>
</feature>
<feature type="compositionally biased region" description="Basic and acidic residues" evidence="1">
    <location>
        <begin position="145"/>
        <end position="180"/>
    </location>
</feature>
<dbReference type="OrthoDB" id="5245063at2759"/>
<feature type="compositionally biased region" description="Basic and acidic residues" evidence="1">
    <location>
        <begin position="190"/>
        <end position="207"/>
    </location>
</feature>
<feature type="compositionally biased region" description="Basic and acidic residues" evidence="1">
    <location>
        <begin position="306"/>
        <end position="315"/>
    </location>
</feature>
<proteinExistence type="predicted"/>
<feature type="domain" description="Rad26-like C-terminal" evidence="3">
    <location>
        <begin position="681"/>
        <end position="743"/>
    </location>
</feature>
<dbReference type="Proteomes" id="UP000799779">
    <property type="component" value="Unassembled WGS sequence"/>
</dbReference>
<dbReference type="Pfam" id="PF12331">
    <property type="entry name" value="Rad26-like_helical_rpts"/>
    <property type="match status" value="1"/>
</dbReference>
<evidence type="ECO:0008006" key="7">
    <source>
        <dbReference type="Google" id="ProtNLM"/>
    </source>
</evidence>
<feature type="region of interest" description="Disordered" evidence="1">
    <location>
        <begin position="145"/>
        <end position="329"/>
    </location>
</feature>
<organism evidence="5 6">
    <name type="scientific">Amniculicola lignicola CBS 123094</name>
    <dbReference type="NCBI Taxonomy" id="1392246"/>
    <lineage>
        <taxon>Eukaryota</taxon>
        <taxon>Fungi</taxon>
        <taxon>Dikarya</taxon>
        <taxon>Ascomycota</taxon>
        <taxon>Pezizomycotina</taxon>
        <taxon>Dothideomycetes</taxon>
        <taxon>Pleosporomycetidae</taxon>
        <taxon>Pleosporales</taxon>
        <taxon>Amniculicolaceae</taxon>
        <taxon>Amniculicola</taxon>
    </lineage>
</organism>
<gene>
    <name evidence="5" type="ORF">P154DRAFT_519216</name>
</gene>
<dbReference type="InterPro" id="IPR022093">
    <property type="entry name" value="Rad26-like_helical"/>
</dbReference>
<feature type="domain" description="Rad26-like helical repeats" evidence="2">
    <location>
        <begin position="448"/>
        <end position="674"/>
    </location>
</feature>
<accession>A0A6A5WUX7</accession>
<name>A0A6A5WUX7_9PLEO</name>
<sequence>MDDADDFDFSDPDLDDLPANTLQQLEYTAILSTQRQAAGNVRAADSDYGADDGDDDDGGDEVINLDEEAARPQASPWVAVAPQHPQRPPQPQYQQGQPPRQYPAEQYGGYPDAMDVEEPPRRSQVDAHQLLLRIKKLEQDKVRLNRDLQSEKSKALSKAGEADTVRRRFEAAQRENDRRMQALQQAHSDQLAKTKTELEKSRLEREQAQTNNKFLEHDLAQEADKAKRMRRTQVATRPKPPASPAGTPRRQKGALPFRDGFDDEDIVMMSPTKNRDKPKASTPKQAGKRKRQVVDQSPIPALQLSEPRERPKTHEPQASTEPQLDPSLLDRLRKEDYRFELLHRVVEQRSSNGNDRVLEALTQYALPSAPEKKLSSLVYDELSGTSLEHNAHELALQICNIFLSLWEKCLHEQYYTPLYLFLDALHFVLACEPSSTAISIAECAVPLILATIDLVSIPIASAASNTQAATQLHSPAQREIAQNVDVSDCLELLYAIASSSITSSEALARFWGSIPFDFALVLLHRAQPLSHIMLMLQILSTSALPTTLGAIVSGSLASDQQSKRENDLIDRLSLLLFEVPEVIPDPKTNKTNPTSPYSPQQIWELRNKVLALLTSFSISEEGSSRLVNNRHCIGRLIKHLDFSVSTLYNSPLFPTQGLTIASINATMRLVYHLVTSHPDVDIKSKFGVIHGGNHKYLVALTRLAFSEGLVMEAGIEADVSDAAHAILDAALSPEEGEGLLQVFSTGASA</sequence>
<evidence type="ECO:0000259" key="3">
    <source>
        <dbReference type="Pfam" id="PF21046"/>
    </source>
</evidence>
<evidence type="ECO:0000256" key="1">
    <source>
        <dbReference type="SAM" id="MobiDB-lite"/>
    </source>
</evidence>
<dbReference type="Pfam" id="PF21046">
    <property type="entry name" value="Rad26-like_C"/>
    <property type="match status" value="1"/>
</dbReference>
<evidence type="ECO:0000259" key="4">
    <source>
        <dbReference type="Pfam" id="PF21048"/>
    </source>
</evidence>
<reference evidence="5" key="1">
    <citation type="journal article" date="2020" name="Stud. Mycol.">
        <title>101 Dothideomycetes genomes: a test case for predicting lifestyles and emergence of pathogens.</title>
        <authorList>
            <person name="Haridas S."/>
            <person name="Albert R."/>
            <person name="Binder M."/>
            <person name="Bloem J."/>
            <person name="Labutti K."/>
            <person name="Salamov A."/>
            <person name="Andreopoulos B."/>
            <person name="Baker S."/>
            <person name="Barry K."/>
            <person name="Bills G."/>
            <person name="Bluhm B."/>
            <person name="Cannon C."/>
            <person name="Castanera R."/>
            <person name="Culley D."/>
            <person name="Daum C."/>
            <person name="Ezra D."/>
            <person name="Gonzalez J."/>
            <person name="Henrissat B."/>
            <person name="Kuo A."/>
            <person name="Liang C."/>
            <person name="Lipzen A."/>
            <person name="Lutzoni F."/>
            <person name="Magnuson J."/>
            <person name="Mondo S."/>
            <person name="Nolan M."/>
            <person name="Ohm R."/>
            <person name="Pangilinan J."/>
            <person name="Park H.-J."/>
            <person name="Ramirez L."/>
            <person name="Alfaro M."/>
            <person name="Sun H."/>
            <person name="Tritt A."/>
            <person name="Yoshinaga Y."/>
            <person name="Zwiers L.-H."/>
            <person name="Turgeon B."/>
            <person name="Goodwin S."/>
            <person name="Spatafora J."/>
            <person name="Crous P."/>
            <person name="Grigoriev I."/>
        </authorList>
    </citation>
    <scope>NUCLEOTIDE SEQUENCE</scope>
    <source>
        <strain evidence="5">CBS 123094</strain>
    </source>
</reference>
<dbReference type="AlphaFoldDB" id="A0A6A5WUX7"/>